<name>A0A7C9F4X9_9BACT</name>
<proteinExistence type="predicted"/>
<dbReference type="InterPro" id="IPR008792">
    <property type="entry name" value="PQQD"/>
</dbReference>
<comment type="caution">
    <text evidence="1">The sequence shown here is derived from an EMBL/GenBank/DDBJ whole genome shotgun (WGS) entry which is preliminary data.</text>
</comment>
<dbReference type="AlphaFoldDB" id="A0A7C9F4X9"/>
<keyword evidence="2" id="KW-1185">Reference proteome</keyword>
<organism evidence="1 2">
    <name type="scientific">Salmonirosea aquatica</name>
    <dbReference type="NCBI Taxonomy" id="2654236"/>
    <lineage>
        <taxon>Bacteria</taxon>
        <taxon>Pseudomonadati</taxon>
        <taxon>Bacteroidota</taxon>
        <taxon>Cytophagia</taxon>
        <taxon>Cytophagales</taxon>
        <taxon>Spirosomataceae</taxon>
        <taxon>Salmonirosea</taxon>
    </lineage>
</organism>
<gene>
    <name evidence="1" type="ORF">GBK04_04385</name>
</gene>
<accession>A0A7C9F4X9</accession>
<dbReference type="Pfam" id="PF05402">
    <property type="entry name" value="PqqD"/>
    <property type="match status" value="1"/>
</dbReference>
<evidence type="ECO:0000313" key="1">
    <source>
        <dbReference type="EMBL" id="MPR32606.1"/>
    </source>
</evidence>
<dbReference type="InterPro" id="IPR041881">
    <property type="entry name" value="PqqD_sf"/>
</dbReference>
<dbReference type="Gene3D" id="1.10.10.1150">
    <property type="entry name" value="Coenzyme PQQ synthesis protein D (PqqD)"/>
    <property type="match status" value="1"/>
</dbReference>
<sequence length="94" mass="10503">MNELSNKKFSLSTAQVSSNMADEVVILNHDKGMYYGLSEVGALVWSALESGPKSFDELCELVMNEYEVDRVNCEEDIAALLDELLREKLVVDEA</sequence>
<dbReference type="EMBL" id="WHLY01000002">
    <property type="protein sequence ID" value="MPR32606.1"/>
    <property type="molecule type" value="Genomic_DNA"/>
</dbReference>
<dbReference type="RefSeq" id="WP_152757182.1">
    <property type="nucleotide sequence ID" value="NZ_WHLY01000002.1"/>
</dbReference>
<reference evidence="1 2" key="1">
    <citation type="submission" date="2019-10" db="EMBL/GenBank/DDBJ databases">
        <title>Draft Genome Sequence of Cytophagaceae sp. SJW1-29.</title>
        <authorList>
            <person name="Choi A."/>
        </authorList>
    </citation>
    <scope>NUCLEOTIDE SEQUENCE [LARGE SCALE GENOMIC DNA]</scope>
    <source>
        <strain evidence="1 2">SJW1-29</strain>
    </source>
</reference>
<dbReference type="Proteomes" id="UP000479293">
    <property type="component" value="Unassembled WGS sequence"/>
</dbReference>
<evidence type="ECO:0000313" key="2">
    <source>
        <dbReference type="Proteomes" id="UP000479293"/>
    </source>
</evidence>
<protein>
    <submittedName>
        <fullName evidence="1">PqqD family peptide modification chaperone</fullName>
    </submittedName>
</protein>